<dbReference type="AlphaFoldDB" id="A0A382T5E4"/>
<feature type="non-terminal residue" evidence="2">
    <location>
        <position position="259"/>
    </location>
</feature>
<evidence type="ECO:0000259" key="1">
    <source>
        <dbReference type="SMART" id="SM00065"/>
    </source>
</evidence>
<dbReference type="Gene3D" id="1.10.3210.10">
    <property type="entry name" value="Hypothetical protein af1432"/>
    <property type="match status" value="1"/>
</dbReference>
<reference evidence="2" key="1">
    <citation type="submission" date="2018-05" db="EMBL/GenBank/DDBJ databases">
        <authorList>
            <person name="Lanie J.A."/>
            <person name="Ng W.-L."/>
            <person name="Kazmierczak K.M."/>
            <person name="Andrzejewski T.M."/>
            <person name="Davidsen T.M."/>
            <person name="Wayne K.J."/>
            <person name="Tettelin H."/>
            <person name="Glass J.I."/>
            <person name="Rusch D."/>
            <person name="Podicherti R."/>
            <person name="Tsui H.-C.T."/>
            <person name="Winkler M.E."/>
        </authorList>
    </citation>
    <scope>NUCLEOTIDE SEQUENCE</scope>
</reference>
<dbReference type="SMART" id="SM00065">
    <property type="entry name" value="GAF"/>
    <property type="match status" value="1"/>
</dbReference>
<dbReference type="EMBL" id="UINC01133533">
    <property type="protein sequence ID" value="SVD16521.1"/>
    <property type="molecule type" value="Genomic_DNA"/>
</dbReference>
<dbReference type="Pfam" id="PF01590">
    <property type="entry name" value="GAF"/>
    <property type="match status" value="1"/>
</dbReference>
<organism evidence="2">
    <name type="scientific">marine metagenome</name>
    <dbReference type="NCBI Taxonomy" id="408172"/>
    <lineage>
        <taxon>unclassified sequences</taxon>
        <taxon>metagenomes</taxon>
        <taxon>ecological metagenomes</taxon>
    </lineage>
</organism>
<gene>
    <name evidence="2" type="ORF">METZ01_LOCUS369375</name>
</gene>
<protein>
    <recommendedName>
        <fullName evidence="1">GAF domain-containing protein</fullName>
    </recommendedName>
</protein>
<dbReference type="Gene3D" id="3.30.450.40">
    <property type="match status" value="1"/>
</dbReference>
<proteinExistence type="predicted"/>
<feature type="domain" description="GAF" evidence="1">
    <location>
        <begin position="27"/>
        <end position="202"/>
    </location>
</feature>
<dbReference type="SUPFAM" id="SSF55781">
    <property type="entry name" value="GAF domain-like"/>
    <property type="match status" value="1"/>
</dbReference>
<dbReference type="PANTHER" id="PTHR43155">
    <property type="entry name" value="CYCLIC DI-GMP PHOSPHODIESTERASE PA4108-RELATED"/>
    <property type="match status" value="1"/>
</dbReference>
<name>A0A382T5E4_9ZZZZ</name>
<evidence type="ECO:0000313" key="2">
    <source>
        <dbReference type="EMBL" id="SVD16521.1"/>
    </source>
</evidence>
<accession>A0A382T5E4</accession>
<dbReference type="InterPro" id="IPR029016">
    <property type="entry name" value="GAF-like_dom_sf"/>
</dbReference>
<dbReference type="PANTHER" id="PTHR43155:SF2">
    <property type="entry name" value="CYCLIC DI-GMP PHOSPHODIESTERASE PA4108"/>
    <property type="match status" value="1"/>
</dbReference>
<dbReference type="InterPro" id="IPR003018">
    <property type="entry name" value="GAF"/>
</dbReference>
<sequence>MDQSLNNIPDLLHELNEIGIALSAEKDHDRLLELILVKAMDITNSDGGTLYVCTNEKSLKFEILHNRSLAVHKGGTSGEEILLPPISLYDDEGNTNNKMVATYAVNSAQTVNIEDAYTNEDFDFSGTRNFDKKMGYRSTSFLTVPMTNYEHDIIGVLQLINTIDKNTNKIISFSALDQQLIESLASQAAVTITNKTLINAQKNLFDSFIQLIATAIDEKSPYTAKHCRRVPVITNMLADATNKIDRGPLKDFSMNDNEM</sequence>